<dbReference type="EMBL" id="LWDE02000704">
    <property type="protein sequence ID" value="KAE8245581.1"/>
    <property type="molecule type" value="Genomic_DNA"/>
</dbReference>
<feature type="chain" id="PRO_5036476979" evidence="2">
    <location>
        <begin position="25"/>
        <end position="132"/>
    </location>
</feature>
<gene>
    <name evidence="3" type="ORF">A4X06_0g5577</name>
</gene>
<proteinExistence type="predicted"/>
<evidence type="ECO:0000256" key="1">
    <source>
        <dbReference type="SAM" id="MobiDB-lite"/>
    </source>
</evidence>
<protein>
    <submittedName>
        <fullName evidence="3">Uncharacterized protein</fullName>
    </submittedName>
</protein>
<keyword evidence="2" id="KW-0732">Signal</keyword>
<accession>A0A8X7SW56</accession>
<organism evidence="3 4">
    <name type="scientific">Tilletia controversa</name>
    <name type="common">dwarf bunt fungus</name>
    <dbReference type="NCBI Taxonomy" id="13291"/>
    <lineage>
        <taxon>Eukaryota</taxon>
        <taxon>Fungi</taxon>
        <taxon>Dikarya</taxon>
        <taxon>Basidiomycota</taxon>
        <taxon>Ustilaginomycotina</taxon>
        <taxon>Exobasidiomycetes</taxon>
        <taxon>Tilletiales</taxon>
        <taxon>Tilletiaceae</taxon>
        <taxon>Tilletia</taxon>
    </lineage>
</organism>
<evidence type="ECO:0000313" key="4">
    <source>
        <dbReference type="Proteomes" id="UP000077684"/>
    </source>
</evidence>
<sequence>MHAGVRKDAVLFVIAGVLLPVADQFGVPPPYTAAVDLGVGPPSPCPGPANDVTPLGAWNGVFLPSLPFPTINGVLAPPKPMGGVRPVSGAIPPQGVPPPIKDLPGVGPGVAFPGAPRTPGDALHGYGARSEI</sequence>
<feature type="signal peptide" evidence="2">
    <location>
        <begin position="1"/>
        <end position="24"/>
    </location>
</feature>
<evidence type="ECO:0000256" key="2">
    <source>
        <dbReference type="SAM" id="SignalP"/>
    </source>
</evidence>
<reference evidence="3" key="2">
    <citation type="journal article" date="2019" name="IMA Fungus">
        <title>Genome sequencing and comparison of five Tilletia species to identify candidate genes for the detection of regulated species infecting wheat.</title>
        <authorList>
            <person name="Nguyen H.D.T."/>
            <person name="Sultana T."/>
            <person name="Kesanakurti P."/>
            <person name="Hambleton S."/>
        </authorList>
    </citation>
    <scope>NUCLEOTIDE SEQUENCE</scope>
    <source>
        <strain evidence="3">DAOMC 236426</strain>
    </source>
</reference>
<dbReference type="Proteomes" id="UP000077684">
    <property type="component" value="Unassembled WGS sequence"/>
</dbReference>
<dbReference type="AlphaFoldDB" id="A0A8X7SW56"/>
<name>A0A8X7SW56_9BASI</name>
<comment type="caution">
    <text evidence="3">The sequence shown here is derived from an EMBL/GenBank/DDBJ whole genome shotgun (WGS) entry which is preliminary data.</text>
</comment>
<reference evidence="3" key="1">
    <citation type="submission" date="2016-04" db="EMBL/GenBank/DDBJ databases">
        <authorList>
            <person name="Nguyen H.D."/>
            <person name="Samba Siva P."/>
            <person name="Cullis J."/>
            <person name="Levesque C.A."/>
            <person name="Hambleton S."/>
        </authorList>
    </citation>
    <scope>NUCLEOTIDE SEQUENCE</scope>
    <source>
        <strain evidence="3">DAOMC 236426</strain>
    </source>
</reference>
<evidence type="ECO:0000313" key="3">
    <source>
        <dbReference type="EMBL" id="KAE8245581.1"/>
    </source>
</evidence>
<feature type="region of interest" description="Disordered" evidence="1">
    <location>
        <begin position="85"/>
        <end position="132"/>
    </location>
</feature>
<keyword evidence="4" id="KW-1185">Reference proteome</keyword>